<dbReference type="Pfam" id="PF05973">
    <property type="entry name" value="Gp49"/>
    <property type="match status" value="1"/>
</dbReference>
<gene>
    <name evidence="1" type="ORF">LNN31_04240</name>
</gene>
<dbReference type="EMBL" id="CP087994">
    <property type="protein sequence ID" value="UYO63649.1"/>
    <property type="molecule type" value="Genomic_DNA"/>
</dbReference>
<name>A0ABY6HJN1_9FIRM</name>
<accession>A0ABY6HJN1</accession>
<dbReference type="InterPro" id="IPR009241">
    <property type="entry name" value="HigB-like"/>
</dbReference>
<proteinExistence type="predicted"/>
<protein>
    <submittedName>
        <fullName evidence="1">Type II toxin-antitoxin system RelE/ParE family toxin</fullName>
    </submittedName>
</protein>
<sequence>MYKIEFYCDQNGKEPVLQYLEELACKNDKDSRIKLNKIRDYMKILKEHGTRAGEPYVKHIEGEIWELRPLRDRILFVGWDGNRFIWSYVKI</sequence>
<evidence type="ECO:0000313" key="1">
    <source>
        <dbReference type="EMBL" id="UYO63649.1"/>
    </source>
</evidence>
<dbReference type="Proteomes" id="UP001163550">
    <property type="component" value="Chromosome"/>
</dbReference>
<organism evidence="1 2">
    <name type="scientific">Acetobacterium wieringae</name>
    <dbReference type="NCBI Taxonomy" id="52694"/>
    <lineage>
        <taxon>Bacteria</taxon>
        <taxon>Bacillati</taxon>
        <taxon>Bacillota</taxon>
        <taxon>Clostridia</taxon>
        <taxon>Eubacteriales</taxon>
        <taxon>Eubacteriaceae</taxon>
        <taxon>Acetobacterium</taxon>
    </lineage>
</organism>
<reference evidence="1" key="1">
    <citation type="submission" date="2021-11" db="EMBL/GenBank/DDBJ databases">
        <title>Isoprene-degrading acetogen.</title>
        <authorList>
            <person name="Yang Y."/>
            <person name="Jin H."/>
            <person name="Yan J."/>
        </authorList>
    </citation>
    <scope>NUCLEOTIDE SEQUENCE</scope>
    <source>
        <strain evidence="1">Berkeley</strain>
    </source>
</reference>
<evidence type="ECO:0000313" key="2">
    <source>
        <dbReference type="Proteomes" id="UP001163550"/>
    </source>
</evidence>
<dbReference type="RefSeq" id="WP_228880751.1">
    <property type="nucleotide sequence ID" value="NZ_CABIIK010000025.1"/>
</dbReference>
<keyword evidence="2" id="KW-1185">Reference proteome</keyword>